<organism evidence="2 3">
    <name type="scientific">Candidatus Collierbacteria bacterium RIFOXYB1_FULL_49_13</name>
    <dbReference type="NCBI Taxonomy" id="1817728"/>
    <lineage>
        <taxon>Bacteria</taxon>
        <taxon>Candidatus Collieribacteriota</taxon>
    </lineage>
</organism>
<evidence type="ECO:0008006" key="4">
    <source>
        <dbReference type="Google" id="ProtNLM"/>
    </source>
</evidence>
<dbReference type="Proteomes" id="UP000176682">
    <property type="component" value="Unassembled WGS sequence"/>
</dbReference>
<proteinExistence type="predicted"/>
<reference evidence="2 3" key="1">
    <citation type="journal article" date="2016" name="Nat. Commun.">
        <title>Thousands of microbial genomes shed light on interconnected biogeochemical processes in an aquifer system.</title>
        <authorList>
            <person name="Anantharaman K."/>
            <person name="Brown C.T."/>
            <person name="Hug L.A."/>
            <person name="Sharon I."/>
            <person name="Castelle C.J."/>
            <person name="Probst A.J."/>
            <person name="Thomas B.C."/>
            <person name="Singh A."/>
            <person name="Wilkins M.J."/>
            <person name="Karaoz U."/>
            <person name="Brodie E.L."/>
            <person name="Williams K.H."/>
            <person name="Hubbard S.S."/>
            <person name="Banfield J.F."/>
        </authorList>
    </citation>
    <scope>NUCLEOTIDE SEQUENCE [LARGE SCALE GENOMIC DNA]</scope>
</reference>
<feature type="signal peptide" evidence="1">
    <location>
        <begin position="1"/>
        <end position="28"/>
    </location>
</feature>
<evidence type="ECO:0000313" key="3">
    <source>
        <dbReference type="Proteomes" id="UP000176682"/>
    </source>
</evidence>
<protein>
    <recommendedName>
        <fullName evidence="4">DUF5666 domain-containing protein</fullName>
    </recommendedName>
</protein>
<evidence type="ECO:0000313" key="2">
    <source>
        <dbReference type="EMBL" id="OGD79497.1"/>
    </source>
</evidence>
<dbReference type="PROSITE" id="PS51257">
    <property type="entry name" value="PROKAR_LIPOPROTEIN"/>
    <property type="match status" value="1"/>
</dbReference>
<evidence type="ECO:0000256" key="1">
    <source>
        <dbReference type="SAM" id="SignalP"/>
    </source>
</evidence>
<dbReference type="EMBL" id="MFAM01000019">
    <property type="protein sequence ID" value="OGD79497.1"/>
    <property type="molecule type" value="Genomic_DNA"/>
</dbReference>
<name>A0A1F5FIQ3_9BACT</name>
<keyword evidence="1" id="KW-0732">Signal</keyword>
<gene>
    <name evidence="2" type="ORF">A2368_03745</name>
</gene>
<dbReference type="AlphaFoldDB" id="A0A1F5FIQ3"/>
<accession>A0A1F5FIQ3</accession>
<sequence>MNPVKTIIPLLLASILALSACTTGPTPAADTEQPNTTLSGEIVSQGGVILLRTPNKMVDLHDGAAVVSTLTGKKVTVTGQYSGTTLYVDEVVVNQ</sequence>
<feature type="chain" id="PRO_5009518605" description="DUF5666 domain-containing protein" evidence="1">
    <location>
        <begin position="29"/>
        <end position="95"/>
    </location>
</feature>
<comment type="caution">
    <text evidence="2">The sequence shown here is derived from an EMBL/GenBank/DDBJ whole genome shotgun (WGS) entry which is preliminary data.</text>
</comment>